<keyword evidence="4" id="KW-1185">Reference proteome</keyword>
<evidence type="ECO:0000313" key="2">
    <source>
        <dbReference type="EMBL" id="RKN22145.1"/>
    </source>
</evidence>
<evidence type="ECO:0000313" key="3">
    <source>
        <dbReference type="EMBL" id="RKN33906.1"/>
    </source>
</evidence>
<feature type="compositionally biased region" description="Low complexity" evidence="1">
    <location>
        <begin position="40"/>
        <end position="58"/>
    </location>
</feature>
<organism evidence="3 5">
    <name type="scientific">Micromonospora musae</name>
    <dbReference type="NCBI Taxonomy" id="1894970"/>
    <lineage>
        <taxon>Bacteria</taxon>
        <taxon>Bacillati</taxon>
        <taxon>Actinomycetota</taxon>
        <taxon>Actinomycetes</taxon>
        <taxon>Micromonosporales</taxon>
        <taxon>Micromonosporaceae</taxon>
        <taxon>Micromonospora</taxon>
    </lineage>
</organism>
<feature type="region of interest" description="Disordered" evidence="1">
    <location>
        <begin position="38"/>
        <end position="58"/>
    </location>
</feature>
<dbReference type="Proteomes" id="UP000275865">
    <property type="component" value="Unassembled WGS sequence"/>
</dbReference>
<dbReference type="Proteomes" id="UP000271548">
    <property type="component" value="Unassembled WGS sequence"/>
</dbReference>
<gene>
    <name evidence="3" type="ORF">D7044_09350</name>
    <name evidence="2" type="ORF">D7147_05380</name>
</gene>
<dbReference type="EMBL" id="RAZS01000002">
    <property type="protein sequence ID" value="RKN22145.1"/>
    <property type="molecule type" value="Genomic_DNA"/>
</dbReference>
<evidence type="ECO:0000313" key="5">
    <source>
        <dbReference type="Proteomes" id="UP000275865"/>
    </source>
</evidence>
<dbReference type="Pfam" id="PF19409">
    <property type="entry name" value="Thiopep_pre"/>
    <property type="match status" value="1"/>
</dbReference>
<accession>A0A3A9YKE9</accession>
<comment type="caution">
    <text evidence="3">The sequence shown here is derived from an EMBL/GenBank/DDBJ whole genome shotgun (WGS) entry which is preliminary data.</text>
</comment>
<evidence type="ECO:0000256" key="1">
    <source>
        <dbReference type="SAM" id="MobiDB-lite"/>
    </source>
</evidence>
<dbReference type="EMBL" id="RAZT01000004">
    <property type="protein sequence ID" value="RKN33906.1"/>
    <property type="molecule type" value="Genomic_DNA"/>
</dbReference>
<name>A0A3A9YKE9_9ACTN</name>
<dbReference type="InterPro" id="IPR023895">
    <property type="entry name" value="Thiopep_bacteriocin_prcur"/>
</dbReference>
<dbReference type="OrthoDB" id="4330941at2"/>
<dbReference type="NCBIfam" id="NF033400">
    <property type="entry name" value="thiazolyl_B"/>
    <property type="match status" value="1"/>
</dbReference>
<protein>
    <submittedName>
        <fullName evidence="3">Thiazolylpeptide-type bacteriocin</fullName>
    </submittedName>
</protein>
<dbReference type="AlphaFoldDB" id="A0A3A9YKE9"/>
<proteinExistence type="predicted"/>
<evidence type="ECO:0000313" key="4">
    <source>
        <dbReference type="Proteomes" id="UP000271548"/>
    </source>
</evidence>
<dbReference type="NCBIfam" id="TIGR03892">
    <property type="entry name" value="thiopep_precurs"/>
    <property type="match status" value="1"/>
</dbReference>
<reference evidence="4 5" key="1">
    <citation type="submission" date="2018-09" db="EMBL/GenBank/DDBJ databases">
        <title>Micromonospora sp. nov. MS1-9, isolated from a root of Musa sp.</title>
        <authorList>
            <person name="Kuncharoen N."/>
            <person name="Kudo T."/>
            <person name="Ohkuma M."/>
            <person name="Yuki M."/>
            <person name="Tanasupawat S."/>
        </authorList>
    </citation>
    <scope>NUCLEOTIDE SEQUENCE [LARGE SCALE GENOMIC DNA]</scope>
    <source>
        <strain evidence="3 5">MS1-9</strain>
        <strain evidence="2 4">NGC1-4</strain>
    </source>
</reference>
<dbReference type="RefSeq" id="WP_120674243.1">
    <property type="nucleotide sequence ID" value="NZ_JBEYSM010000003.1"/>
</dbReference>
<sequence>MSIDETTAAQDDKTFDSFEIADLEVLEVAQGVALPELGASSGSIGTSSSSSTCSSSTC</sequence>